<dbReference type="OrthoDB" id="7016997at2"/>
<dbReference type="STRING" id="89065.SAMN05216605_121101"/>
<organism evidence="1 2">
    <name type="scientific">Pseudomonas abietaniphila</name>
    <dbReference type="NCBI Taxonomy" id="89065"/>
    <lineage>
        <taxon>Bacteria</taxon>
        <taxon>Pseudomonadati</taxon>
        <taxon>Pseudomonadota</taxon>
        <taxon>Gammaproteobacteria</taxon>
        <taxon>Pseudomonadales</taxon>
        <taxon>Pseudomonadaceae</taxon>
        <taxon>Pseudomonas</taxon>
    </lineage>
</organism>
<gene>
    <name evidence="1" type="ORF">SAMN05216605_121101</name>
</gene>
<sequence length="282" mass="30368">MGNMFDLKLNEADGARPDVGALIFKAAQRYFFLRGAALRTGNANTPMVRVGLGQLLSGTALDEEVDRVMRQWPALGLRIPSDIGAGADSYSFTPSELDFIRSVLAKQPLAQTRALMRYAAAVGPADAASLFANFMGYTNSLLAWLHTPLADASQKAPARISEVVPIISPFKAADSSSHNADGDGQGRIWSQCPPEQAGYYWNWSGKPGIDTCHLHVIWSADTSCFHVAEGQHGLTHSISCQEWGGWWAAVMRPNAQAEIEAGHFLRSLVPDASSKPAIALSS</sequence>
<proteinExistence type="predicted"/>
<reference evidence="2" key="1">
    <citation type="submission" date="2016-10" db="EMBL/GenBank/DDBJ databases">
        <authorList>
            <person name="Varghese N."/>
            <person name="Submissions S."/>
        </authorList>
    </citation>
    <scope>NUCLEOTIDE SEQUENCE [LARGE SCALE GENOMIC DNA]</scope>
    <source>
        <strain evidence="2">ATCC 700689</strain>
    </source>
</reference>
<dbReference type="RefSeq" id="WP_074758250.1">
    <property type="nucleotide sequence ID" value="NZ_FNCO01000021.1"/>
</dbReference>
<protein>
    <submittedName>
        <fullName evidence="1">Uncharacterized protein</fullName>
    </submittedName>
</protein>
<evidence type="ECO:0000313" key="1">
    <source>
        <dbReference type="EMBL" id="SDJ09604.1"/>
    </source>
</evidence>
<keyword evidence="2" id="KW-1185">Reference proteome</keyword>
<dbReference type="Proteomes" id="UP000182894">
    <property type="component" value="Unassembled WGS sequence"/>
</dbReference>
<accession>A0A1G8QXY8</accession>
<dbReference type="AlphaFoldDB" id="A0A1G8QXY8"/>
<name>A0A1G8QXY8_9PSED</name>
<evidence type="ECO:0000313" key="2">
    <source>
        <dbReference type="Proteomes" id="UP000182894"/>
    </source>
</evidence>
<dbReference type="EMBL" id="FNCO01000021">
    <property type="protein sequence ID" value="SDJ09604.1"/>
    <property type="molecule type" value="Genomic_DNA"/>
</dbReference>